<dbReference type="InterPro" id="IPR038458">
    <property type="entry name" value="NADH_quinone_OxRdtase_su15_sf"/>
</dbReference>
<dbReference type="OrthoDB" id="25825at2"/>
<dbReference type="EMBL" id="CP003249">
    <property type="protein sequence ID" value="AFV76830.1"/>
    <property type="molecule type" value="Genomic_DNA"/>
</dbReference>
<dbReference type="SUPFAM" id="SSF55387">
    <property type="entry name" value="Frataxin/Nqo15-like"/>
    <property type="match status" value="1"/>
</dbReference>
<dbReference type="InterPro" id="IPR036524">
    <property type="entry name" value="Frataxin/CyaY_sf"/>
</dbReference>
<dbReference type="KEGG" id="tos:Theos_1811"/>
<dbReference type="Gene3D" id="3.30.920.80">
    <property type="entry name" value="NADH-quinone oxidoreductase, subunit 15"/>
    <property type="match status" value="1"/>
</dbReference>
<dbReference type="Pfam" id="PF11497">
    <property type="entry name" value="NADH_Oxid_Nqo15"/>
    <property type="match status" value="1"/>
</dbReference>
<dbReference type="InterPro" id="IPR021093">
    <property type="entry name" value="NADH_quinone_OxRdtase_su15"/>
</dbReference>
<dbReference type="RefSeq" id="WP_016330009.1">
    <property type="nucleotide sequence ID" value="NC_019386.1"/>
</dbReference>
<name>K7R0N8_THEOS</name>
<keyword evidence="2" id="KW-1185">Reference proteome</keyword>
<dbReference type="HOGENOM" id="CLU_132697_0_0_0"/>
<dbReference type="GO" id="GO:0008199">
    <property type="term" value="F:ferric iron binding"/>
    <property type="evidence" value="ECO:0007669"/>
    <property type="project" value="InterPro"/>
</dbReference>
<protein>
    <submittedName>
        <fullName evidence="1">NADH-quinone oxidoreductase chain 15</fullName>
    </submittedName>
</protein>
<accession>K7R0N8</accession>
<gene>
    <name evidence="1" type="ORF">Theos_1811</name>
</gene>
<dbReference type="STRING" id="751945.Theos_1811"/>
<evidence type="ECO:0000313" key="1">
    <source>
        <dbReference type="EMBL" id="AFV76830.1"/>
    </source>
</evidence>
<sequence>MSSAHEAKLYEAWVELLGWMRAYAEEKGVRFEKEADFPDFIYRMERPYDLPTTIMTASLSDGLGEPFLLADVSPRHARLKRIGLRLPRAHIHLHAHYEEGKGLVLEKLPLTRERFFALADRARAALAFTR</sequence>
<dbReference type="eggNOG" id="ENOG50325PM">
    <property type="taxonomic scope" value="Bacteria"/>
</dbReference>
<reference evidence="1 2" key="1">
    <citation type="journal article" date="2013" name="Genome Announc.">
        <title>Whole Genome Sequencing of Thermus oshimai JL-2 and Thermus thermophilus JL-18, Incomplete Denitrifiers from the United States Great Basin.</title>
        <authorList>
            <person name="Murugapiran S.K."/>
            <person name="Huntemann M."/>
            <person name="Wei C.L."/>
            <person name="Han J."/>
            <person name="Detter J.C."/>
            <person name="Han C.S."/>
            <person name="Erkkila T.H."/>
            <person name="Teshima H."/>
            <person name="Chen A."/>
            <person name="Kyrpides N."/>
            <person name="Mavrommatis K."/>
            <person name="Markowitz V."/>
            <person name="Szeto E."/>
            <person name="Ivanova N."/>
            <person name="Pagani I."/>
            <person name="Lam J."/>
            <person name="McDonald A.I."/>
            <person name="Dodsworth J.A."/>
            <person name="Pati A."/>
            <person name="Goodwin L."/>
            <person name="Peters L."/>
            <person name="Pitluck S."/>
            <person name="Woyke T."/>
            <person name="Hedlund B.P."/>
        </authorList>
    </citation>
    <scope>NUCLEOTIDE SEQUENCE</scope>
    <source>
        <strain evidence="1 2">JL-2</strain>
    </source>
</reference>
<evidence type="ECO:0000313" key="2">
    <source>
        <dbReference type="Proteomes" id="UP000000211"/>
    </source>
</evidence>
<dbReference type="GO" id="GO:0016226">
    <property type="term" value="P:iron-sulfur cluster assembly"/>
    <property type="evidence" value="ECO:0007669"/>
    <property type="project" value="InterPro"/>
</dbReference>
<dbReference type="AlphaFoldDB" id="K7R0N8"/>
<organism evidence="1 2">
    <name type="scientific">Thermus oshimai JL-2</name>
    <dbReference type="NCBI Taxonomy" id="751945"/>
    <lineage>
        <taxon>Bacteria</taxon>
        <taxon>Thermotogati</taxon>
        <taxon>Deinococcota</taxon>
        <taxon>Deinococci</taxon>
        <taxon>Thermales</taxon>
        <taxon>Thermaceae</taxon>
        <taxon>Thermus</taxon>
    </lineage>
</organism>
<dbReference type="PATRIC" id="fig|751945.3.peg.1780"/>
<dbReference type="Proteomes" id="UP000000211">
    <property type="component" value="Chromosome"/>
</dbReference>
<proteinExistence type="predicted"/>